<evidence type="ECO:0000313" key="2">
    <source>
        <dbReference type="EMBL" id="AFD00043.1"/>
    </source>
</evidence>
<dbReference type="eggNOG" id="arCOG01449">
    <property type="taxonomic scope" value="Archaea"/>
</dbReference>
<dbReference type="HOGENOM" id="CLU_079807_0_0_2"/>
<gene>
    <name evidence="2" type="ordered locus">Mtc_1289</name>
</gene>
<reference evidence="2 3" key="1">
    <citation type="journal article" date="2012" name="J. Bacteriol.">
        <title>Complete genome sequence of a thermophilic methanogen, Methanocella conradii HZ254, isolated from Chinese rice field soil.</title>
        <authorList>
            <person name="Lu Z."/>
            <person name="Lu Y."/>
        </authorList>
    </citation>
    <scope>NUCLEOTIDE SEQUENCE [LARGE SCALE GENOMIC DNA]</scope>
    <source>
        <strain evidence="3">DSM 24694 / JCM 17849 / CGMCC 1.5162 / HZ254</strain>
    </source>
</reference>
<evidence type="ECO:0000259" key="1">
    <source>
        <dbReference type="Pfam" id="PF19810"/>
    </source>
</evidence>
<dbReference type="Proteomes" id="UP000005233">
    <property type="component" value="Chromosome"/>
</dbReference>
<keyword evidence="3" id="KW-1185">Reference proteome</keyword>
<dbReference type="GeneID" id="11971415"/>
<dbReference type="STRING" id="1041930.Mtc_1289"/>
<dbReference type="InterPro" id="IPR036390">
    <property type="entry name" value="WH_DNA-bd_sf"/>
</dbReference>
<dbReference type="SUPFAM" id="SSF46785">
    <property type="entry name" value="Winged helix' DNA-binding domain"/>
    <property type="match status" value="1"/>
</dbReference>
<organism evidence="2 3">
    <name type="scientific">Methanocella conradii (strain DSM 24694 / JCM 17849 / CGMCC 1.5162 / HZ254)</name>
    <dbReference type="NCBI Taxonomy" id="1041930"/>
    <lineage>
        <taxon>Archaea</taxon>
        <taxon>Methanobacteriati</taxon>
        <taxon>Methanobacteriota</taxon>
        <taxon>Stenosarchaea group</taxon>
        <taxon>Methanomicrobia</taxon>
        <taxon>Methanocellales</taxon>
        <taxon>Methanocellaceae</taxon>
        <taxon>Methanocella</taxon>
    </lineage>
</organism>
<protein>
    <recommendedName>
        <fullName evidence="1">HFX-2341-like N-terminal domain-containing protein</fullName>
    </recommendedName>
</protein>
<dbReference type="OrthoDB" id="142096at2157"/>
<feature type="domain" description="HFX-2341-like N-terminal" evidence="1">
    <location>
        <begin position="6"/>
        <end position="135"/>
    </location>
</feature>
<dbReference type="KEGG" id="mez:Mtc_1289"/>
<evidence type="ECO:0000313" key="3">
    <source>
        <dbReference type="Proteomes" id="UP000005233"/>
    </source>
</evidence>
<dbReference type="InterPro" id="IPR046260">
    <property type="entry name" value="HFX_2341-like_N"/>
</dbReference>
<dbReference type="EMBL" id="CP003243">
    <property type="protein sequence ID" value="AFD00043.1"/>
    <property type="molecule type" value="Genomic_DNA"/>
</dbReference>
<dbReference type="AlphaFoldDB" id="H8I9J8"/>
<accession>H8I9J8</accession>
<name>H8I9J8_METCZ</name>
<dbReference type="Gene3D" id="3.40.50.11700">
    <property type="match status" value="1"/>
</dbReference>
<proteinExistence type="predicted"/>
<sequence>MTKPGVHIIPAGMEYDRVVKPLFKDFTVSKAYLLINDPTKSKKGFAEQQEAVEKFIKAIRQAPIEWEEVYVDIYDFNETFKAVYRLINKEALAGNPVYINISSAPKILQVALTMAAFLNKGYGDVELFYVEPERYYEGEVIDTIMRLLERGADEKAIVNRLRGLAREIEAHGMAAGESRIHEFPPFPIADISDIEYEMLKLIRKWEKAEGEGRGVSSIKEMKEILDRELGHPTPRSNVKYYLDNLQKLGLIMTERDKKELRIRLTRVGELFADTRNC</sequence>
<dbReference type="RefSeq" id="WP_014405880.1">
    <property type="nucleotide sequence ID" value="NC_017034.1"/>
</dbReference>
<dbReference type="Pfam" id="PF19810">
    <property type="entry name" value="HFX_2341_N"/>
    <property type="match status" value="1"/>
</dbReference>